<organism evidence="2 3">
    <name type="scientific">Gymnopilus dilepis</name>
    <dbReference type="NCBI Taxonomy" id="231916"/>
    <lineage>
        <taxon>Eukaryota</taxon>
        <taxon>Fungi</taxon>
        <taxon>Dikarya</taxon>
        <taxon>Basidiomycota</taxon>
        <taxon>Agaricomycotina</taxon>
        <taxon>Agaricomycetes</taxon>
        <taxon>Agaricomycetidae</taxon>
        <taxon>Agaricales</taxon>
        <taxon>Agaricineae</taxon>
        <taxon>Hymenogastraceae</taxon>
        <taxon>Gymnopilus</taxon>
    </lineage>
</organism>
<dbReference type="PANTHER" id="PTHR38926:SF5">
    <property type="entry name" value="F-BOX AND LEUCINE-RICH REPEAT PROTEIN 6"/>
    <property type="match status" value="1"/>
</dbReference>
<evidence type="ECO:0000313" key="2">
    <source>
        <dbReference type="EMBL" id="PPQ69990.1"/>
    </source>
</evidence>
<evidence type="ECO:0000259" key="1">
    <source>
        <dbReference type="Pfam" id="PF12937"/>
    </source>
</evidence>
<dbReference type="InterPro" id="IPR001810">
    <property type="entry name" value="F-box_dom"/>
</dbReference>
<dbReference type="InterPro" id="IPR032675">
    <property type="entry name" value="LRR_dom_sf"/>
</dbReference>
<dbReference type="EMBL" id="NHYE01005556">
    <property type="protein sequence ID" value="PPQ69990.1"/>
    <property type="molecule type" value="Genomic_DNA"/>
</dbReference>
<gene>
    <name evidence="2" type="ORF">CVT26_013280</name>
</gene>
<comment type="caution">
    <text evidence="2">The sequence shown here is derived from an EMBL/GenBank/DDBJ whole genome shotgun (WGS) entry which is preliminary data.</text>
</comment>
<sequence>MACVVCDKSTEIDFHGLPRPCSVAHGETCSACMEAQRLETMISAARAQIVEAHRGLADLQSQYREIRTQMNRSHNALILKLPPEISSYIFQLAVPRDGGTAQSTLFKKVGPPLALAAVCREWRQLAFSNPQLWTTISVCLDSPKLQNYADCIPRWLERSGGLPLTIHIYESDHYYLDTATNPSVLTPAVKSVVKEINKHSSRWQHLDVRFPARLLSMFTGTDASPLLKSLRVEATDARIFDAKFKLKHKATPSHVILSRISLKNITIKWAYVTQVELADVYIDDCFEFLKLAPNLKYCILSEVSAEEESTPSTPPPVIVHRVLRDLKFDNFDDPESAEANQLFGRLSCPALQRLNINMNDDPLPIQALSAFIKRSSCSLKELRIRDSSFDDDELIELLKEVPTLVKLDVLPHIDSQHEPSNLLRHLVETALPVGSTESGEESRPSLLPNLQFFRYLADEKKDVPWELLSGVFGPLSEITNPLRRPLHSVHIHLSRRETSRLPNQIEKDVLLDLVLLRKAGLDFQVKSDALSIDVVSYFKDKYY</sequence>
<accession>A0A409VUR7</accession>
<keyword evidence="3" id="KW-1185">Reference proteome</keyword>
<dbReference type="Proteomes" id="UP000284706">
    <property type="component" value="Unassembled WGS sequence"/>
</dbReference>
<evidence type="ECO:0000313" key="3">
    <source>
        <dbReference type="Proteomes" id="UP000284706"/>
    </source>
</evidence>
<dbReference type="OrthoDB" id="2269034at2759"/>
<dbReference type="STRING" id="231916.A0A409VUR7"/>
<dbReference type="AlphaFoldDB" id="A0A409VUR7"/>
<dbReference type="SUPFAM" id="SSF52047">
    <property type="entry name" value="RNI-like"/>
    <property type="match status" value="1"/>
</dbReference>
<protein>
    <recommendedName>
        <fullName evidence="1">F-box domain-containing protein</fullName>
    </recommendedName>
</protein>
<feature type="domain" description="F-box" evidence="1">
    <location>
        <begin position="78"/>
        <end position="137"/>
    </location>
</feature>
<proteinExistence type="predicted"/>
<dbReference type="Gene3D" id="1.20.1280.50">
    <property type="match status" value="1"/>
</dbReference>
<reference evidence="2 3" key="1">
    <citation type="journal article" date="2018" name="Evol. Lett.">
        <title>Horizontal gene cluster transfer increased hallucinogenic mushroom diversity.</title>
        <authorList>
            <person name="Reynolds H.T."/>
            <person name="Vijayakumar V."/>
            <person name="Gluck-Thaler E."/>
            <person name="Korotkin H.B."/>
            <person name="Matheny P.B."/>
            <person name="Slot J.C."/>
        </authorList>
    </citation>
    <scope>NUCLEOTIDE SEQUENCE [LARGE SCALE GENOMIC DNA]</scope>
    <source>
        <strain evidence="2 3">SRW20</strain>
    </source>
</reference>
<dbReference type="Pfam" id="PF12937">
    <property type="entry name" value="F-box-like"/>
    <property type="match status" value="1"/>
</dbReference>
<dbReference type="PANTHER" id="PTHR38926">
    <property type="entry name" value="F-BOX DOMAIN CONTAINING PROTEIN, EXPRESSED"/>
    <property type="match status" value="1"/>
</dbReference>
<dbReference type="Gene3D" id="3.80.10.10">
    <property type="entry name" value="Ribonuclease Inhibitor"/>
    <property type="match status" value="1"/>
</dbReference>
<dbReference type="InParanoid" id="A0A409VUR7"/>
<name>A0A409VUR7_9AGAR</name>